<feature type="compositionally biased region" description="Low complexity" evidence="1">
    <location>
        <begin position="11"/>
        <end position="28"/>
    </location>
</feature>
<protein>
    <submittedName>
        <fullName evidence="2">Uncharacterized protein</fullName>
    </submittedName>
</protein>
<keyword evidence="3" id="KW-1185">Reference proteome</keyword>
<dbReference type="Proteomes" id="UP000187203">
    <property type="component" value="Unassembled WGS sequence"/>
</dbReference>
<evidence type="ECO:0000313" key="3">
    <source>
        <dbReference type="Proteomes" id="UP000187203"/>
    </source>
</evidence>
<feature type="non-terminal residue" evidence="2">
    <location>
        <position position="1"/>
    </location>
</feature>
<evidence type="ECO:0000313" key="2">
    <source>
        <dbReference type="EMBL" id="OMP12972.1"/>
    </source>
</evidence>
<dbReference type="EMBL" id="AWUE01005499">
    <property type="protein sequence ID" value="OMP12972.1"/>
    <property type="molecule type" value="Genomic_DNA"/>
</dbReference>
<sequence>CQSGSAERADIAPAAMSAASQRRKQQQQLPAAFDFEAVDVQQAIVRRGALLYGHSATIKAPIANRHLHGFNGGCLAAMNQRGAERPTLPQNAQRGKGITQHAPALFRLC</sequence>
<accession>A0A1R3L0U6</accession>
<proteinExistence type="predicted"/>
<evidence type="ECO:0000256" key="1">
    <source>
        <dbReference type="SAM" id="MobiDB-lite"/>
    </source>
</evidence>
<feature type="non-terminal residue" evidence="2">
    <location>
        <position position="109"/>
    </location>
</feature>
<name>A0A1R3L0U6_9ROSI</name>
<comment type="caution">
    <text evidence="2">The sequence shown here is derived from an EMBL/GenBank/DDBJ whole genome shotgun (WGS) entry which is preliminary data.</text>
</comment>
<reference evidence="3" key="1">
    <citation type="submission" date="2013-09" db="EMBL/GenBank/DDBJ databases">
        <title>Corchorus olitorius genome sequencing.</title>
        <authorList>
            <person name="Alam M."/>
            <person name="Haque M.S."/>
            <person name="Islam M.S."/>
            <person name="Emdad E.M."/>
            <person name="Islam M.M."/>
            <person name="Ahmed B."/>
            <person name="Halim A."/>
            <person name="Hossen Q.M.M."/>
            <person name="Hossain M.Z."/>
            <person name="Ahmed R."/>
            <person name="Khan M.M."/>
            <person name="Islam R."/>
            <person name="Rashid M.M."/>
            <person name="Khan S.A."/>
            <person name="Rahman M.S."/>
            <person name="Alam M."/>
            <person name="Yahiya A.S."/>
            <person name="Khan M.S."/>
            <person name="Azam M.S."/>
            <person name="Haque T."/>
            <person name="Lashkar M.Z.H."/>
            <person name="Akhand A.I."/>
            <person name="Morshed G."/>
            <person name="Roy S."/>
            <person name="Uddin K.S."/>
            <person name="Rabeya T."/>
            <person name="Hossain A.S."/>
            <person name="Chowdhury A."/>
            <person name="Snigdha A.R."/>
            <person name="Mortoza M.S."/>
            <person name="Matin S.A."/>
            <person name="Hoque S.M.E."/>
            <person name="Islam M.K."/>
            <person name="Roy D.K."/>
            <person name="Haider R."/>
            <person name="Moosa M.M."/>
            <person name="Elias S.M."/>
            <person name="Hasan A.M."/>
            <person name="Jahan S."/>
            <person name="Shafiuddin M."/>
            <person name="Mahmood N."/>
            <person name="Shommy N.S."/>
        </authorList>
    </citation>
    <scope>NUCLEOTIDE SEQUENCE [LARGE SCALE GENOMIC DNA]</scope>
    <source>
        <strain evidence="3">cv. O-4</strain>
    </source>
</reference>
<gene>
    <name evidence="2" type="ORF">COLO4_02504</name>
</gene>
<dbReference type="AlphaFoldDB" id="A0A1R3L0U6"/>
<organism evidence="2 3">
    <name type="scientific">Corchorus olitorius</name>
    <dbReference type="NCBI Taxonomy" id="93759"/>
    <lineage>
        <taxon>Eukaryota</taxon>
        <taxon>Viridiplantae</taxon>
        <taxon>Streptophyta</taxon>
        <taxon>Embryophyta</taxon>
        <taxon>Tracheophyta</taxon>
        <taxon>Spermatophyta</taxon>
        <taxon>Magnoliopsida</taxon>
        <taxon>eudicotyledons</taxon>
        <taxon>Gunneridae</taxon>
        <taxon>Pentapetalae</taxon>
        <taxon>rosids</taxon>
        <taxon>malvids</taxon>
        <taxon>Malvales</taxon>
        <taxon>Malvaceae</taxon>
        <taxon>Grewioideae</taxon>
        <taxon>Apeibeae</taxon>
        <taxon>Corchorus</taxon>
    </lineage>
</organism>
<feature type="region of interest" description="Disordered" evidence="1">
    <location>
        <begin position="1"/>
        <end position="28"/>
    </location>
</feature>